<reference evidence="1" key="1">
    <citation type="submission" date="2022-03" db="EMBL/GenBank/DDBJ databases">
        <title>A functionally conserved STORR gene fusion in Papaver species that diverged 16.8 million years ago.</title>
        <authorList>
            <person name="Catania T."/>
        </authorList>
    </citation>
    <scope>NUCLEOTIDE SEQUENCE</scope>
    <source>
        <strain evidence="1">S-191538</strain>
    </source>
</reference>
<organism evidence="1 2">
    <name type="scientific">Papaver nudicaule</name>
    <name type="common">Iceland poppy</name>
    <dbReference type="NCBI Taxonomy" id="74823"/>
    <lineage>
        <taxon>Eukaryota</taxon>
        <taxon>Viridiplantae</taxon>
        <taxon>Streptophyta</taxon>
        <taxon>Embryophyta</taxon>
        <taxon>Tracheophyta</taxon>
        <taxon>Spermatophyta</taxon>
        <taxon>Magnoliopsida</taxon>
        <taxon>Ranunculales</taxon>
        <taxon>Papaveraceae</taxon>
        <taxon>Papaveroideae</taxon>
        <taxon>Papaver</taxon>
    </lineage>
</organism>
<sequence>MAMMMAWKKQLVSSNQTLKVGTPEFLHRIGKGVETHVDKIEAEIGDFHKLPVTPNRNSLDLHYHLRALLTRNPRFEIWRKRRFLYSRGLKRMLKR</sequence>
<accession>A0AA41RVS0</accession>
<comment type="caution">
    <text evidence="1">The sequence shown here is derived from an EMBL/GenBank/DDBJ whole genome shotgun (WGS) entry which is preliminary data.</text>
</comment>
<gene>
    <name evidence="1" type="ORF">MKW94_009922</name>
</gene>
<evidence type="ECO:0000313" key="1">
    <source>
        <dbReference type="EMBL" id="MCL7024491.1"/>
    </source>
</evidence>
<keyword evidence="2" id="KW-1185">Reference proteome</keyword>
<dbReference type="EMBL" id="JAJJMA010035193">
    <property type="protein sequence ID" value="MCL7024491.1"/>
    <property type="molecule type" value="Genomic_DNA"/>
</dbReference>
<name>A0AA41RVS0_PAPNU</name>
<dbReference type="AlphaFoldDB" id="A0AA41RVS0"/>
<protein>
    <submittedName>
        <fullName evidence="1">Uncharacterized protein</fullName>
    </submittedName>
</protein>
<evidence type="ECO:0000313" key="2">
    <source>
        <dbReference type="Proteomes" id="UP001177140"/>
    </source>
</evidence>
<proteinExistence type="predicted"/>
<dbReference type="Proteomes" id="UP001177140">
    <property type="component" value="Unassembled WGS sequence"/>
</dbReference>